<dbReference type="Proteomes" id="UP000192917">
    <property type="component" value="Unassembled WGS sequence"/>
</dbReference>
<dbReference type="STRING" id="560819.SAMN05428998_1284"/>
<name>A0A1Y6CPE9_9PROT</name>
<dbReference type="InterPro" id="IPR029063">
    <property type="entry name" value="SAM-dependent_MTases_sf"/>
</dbReference>
<dbReference type="EMBL" id="FWZX01000028">
    <property type="protein sequence ID" value="SMF68644.1"/>
    <property type="molecule type" value="Genomic_DNA"/>
</dbReference>
<gene>
    <name evidence="1" type="ORF">SAMN05428998_1284</name>
</gene>
<evidence type="ECO:0008006" key="3">
    <source>
        <dbReference type="Google" id="ProtNLM"/>
    </source>
</evidence>
<dbReference type="AlphaFoldDB" id="A0A1Y6CPE9"/>
<sequence length="90" mass="9656">MHRRGTIRTAPRSPATACRLPALFESVRACLEPGGLFLYCDHDVEAGSSKNPELYLTREQQPEALAAAGFADVRLLLDGGGMALLSARCP</sequence>
<protein>
    <recommendedName>
        <fullName evidence="3">O-methyltransferase</fullName>
    </recommendedName>
</protein>
<keyword evidence="2" id="KW-1185">Reference proteome</keyword>
<reference evidence="1 2" key="1">
    <citation type="submission" date="2017-04" db="EMBL/GenBank/DDBJ databases">
        <authorList>
            <person name="Afonso C.L."/>
            <person name="Miller P.J."/>
            <person name="Scott M.A."/>
            <person name="Spackman E."/>
            <person name="Goraichik I."/>
            <person name="Dimitrov K.M."/>
            <person name="Suarez D.L."/>
            <person name="Swayne D.E."/>
        </authorList>
    </citation>
    <scope>NUCLEOTIDE SEQUENCE [LARGE SCALE GENOMIC DNA]</scope>
    <source>
        <strain evidence="1 2">USBA 355</strain>
    </source>
</reference>
<evidence type="ECO:0000313" key="2">
    <source>
        <dbReference type="Proteomes" id="UP000192917"/>
    </source>
</evidence>
<proteinExistence type="predicted"/>
<dbReference type="SUPFAM" id="SSF53335">
    <property type="entry name" value="S-adenosyl-L-methionine-dependent methyltransferases"/>
    <property type="match status" value="1"/>
</dbReference>
<dbReference type="Gene3D" id="3.40.50.150">
    <property type="entry name" value="Vaccinia Virus protein VP39"/>
    <property type="match status" value="1"/>
</dbReference>
<evidence type="ECO:0000313" key="1">
    <source>
        <dbReference type="EMBL" id="SMF68644.1"/>
    </source>
</evidence>
<organism evidence="1 2">
    <name type="scientific">Tistlia consotensis USBA 355</name>
    <dbReference type="NCBI Taxonomy" id="560819"/>
    <lineage>
        <taxon>Bacteria</taxon>
        <taxon>Pseudomonadati</taxon>
        <taxon>Pseudomonadota</taxon>
        <taxon>Alphaproteobacteria</taxon>
        <taxon>Rhodospirillales</taxon>
        <taxon>Rhodovibrionaceae</taxon>
        <taxon>Tistlia</taxon>
    </lineage>
</organism>
<accession>A0A1Y6CPE9</accession>
<dbReference type="RefSeq" id="WP_085125451.1">
    <property type="nucleotide sequence ID" value="NZ_FWZX01000028.1"/>
</dbReference>